<name>A0A6H1U4H9_9CYAN</name>
<dbReference type="Proteomes" id="UP000500857">
    <property type="component" value="Chromosome"/>
</dbReference>
<dbReference type="GO" id="GO:0120147">
    <property type="term" value="F:formylglycine-generating oxidase activity"/>
    <property type="evidence" value="ECO:0007669"/>
    <property type="project" value="TreeGrafter"/>
</dbReference>
<feature type="domain" description="Sulfatase-modifying factor enzyme-like" evidence="1">
    <location>
        <begin position="1"/>
        <end position="207"/>
    </location>
</feature>
<gene>
    <name evidence="2" type="ORF">HCG48_17000</name>
</gene>
<dbReference type="InterPro" id="IPR016187">
    <property type="entry name" value="CTDL_fold"/>
</dbReference>
<keyword evidence="3" id="KW-1185">Reference proteome</keyword>
<dbReference type="InterPro" id="IPR051043">
    <property type="entry name" value="Sulfatase_Mod_Factor_Kinase"/>
</dbReference>
<reference evidence="2 3" key="1">
    <citation type="submission" date="2020-04" db="EMBL/GenBank/DDBJ databases">
        <authorList>
            <person name="Basu S."/>
            <person name="Maruthanayagam V."/>
            <person name="Chakraborty S."/>
            <person name="Pramanik A."/>
            <person name="Mukherjee J."/>
            <person name="Brink B."/>
        </authorList>
    </citation>
    <scope>NUCLEOTIDE SEQUENCE [LARGE SCALE GENOMIC DNA]</scope>
    <source>
        <strain evidence="2 3">AP17</strain>
    </source>
</reference>
<dbReference type="SUPFAM" id="SSF56436">
    <property type="entry name" value="C-type lectin-like"/>
    <property type="match status" value="2"/>
</dbReference>
<dbReference type="InterPro" id="IPR005532">
    <property type="entry name" value="SUMF_dom"/>
</dbReference>
<protein>
    <submittedName>
        <fullName evidence="2">Formylglycine-generating enzyme family protein</fullName>
    </submittedName>
</protein>
<dbReference type="InterPro" id="IPR042095">
    <property type="entry name" value="SUMF_sf"/>
</dbReference>
<dbReference type="Gene3D" id="3.90.1580.10">
    <property type="entry name" value="paralog of FGE (formylglycine-generating enzyme)"/>
    <property type="match status" value="2"/>
</dbReference>
<accession>A0A6H1U4H9</accession>
<organism evidence="2 3">
    <name type="scientific">Oxynema aestuarii AP17</name>
    <dbReference type="NCBI Taxonomy" id="2064643"/>
    <lineage>
        <taxon>Bacteria</taxon>
        <taxon>Bacillati</taxon>
        <taxon>Cyanobacteriota</taxon>
        <taxon>Cyanophyceae</taxon>
        <taxon>Oscillatoriophycideae</taxon>
        <taxon>Oscillatoriales</taxon>
        <taxon>Oscillatoriaceae</taxon>
        <taxon>Oxynema</taxon>
        <taxon>Oxynema aestuarii</taxon>
    </lineage>
</organism>
<dbReference type="PANTHER" id="PTHR23150:SF19">
    <property type="entry name" value="FORMYLGLYCINE-GENERATING ENZYME"/>
    <property type="match status" value="1"/>
</dbReference>
<feature type="domain" description="Sulfatase-modifying factor enzyme-like" evidence="1">
    <location>
        <begin position="274"/>
        <end position="515"/>
    </location>
</feature>
<evidence type="ECO:0000313" key="3">
    <source>
        <dbReference type="Proteomes" id="UP000500857"/>
    </source>
</evidence>
<evidence type="ECO:0000313" key="2">
    <source>
        <dbReference type="EMBL" id="QIZ73798.1"/>
    </source>
</evidence>
<dbReference type="AlphaFoldDB" id="A0A6H1U4H9"/>
<proteinExistence type="predicted"/>
<evidence type="ECO:0000259" key="1">
    <source>
        <dbReference type="Pfam" id="PF03781"/>
    </source>
</evidence>
<sequence length="522" mass="59485">MGKYPVTQAQWSAIATRTDLKVERDLDLNPAGFKDFEDSQERPVERVNWYDAVEFCRRLSKLTGREYRLPSEAEWEYACRAGTTTPFYFGETITGELANYCASTTYAEEPKGQFREQTTPVGQFPPNAFGLYDLHGNVWEWCADSWHRNYEGAPRDGSAWVSDNDNRYPLRGGSWSFNPLFCRSAYRDDVIIIARGGINDDSGFRLACGSGRLPQFEFETVTVNRRGEIIKRERHRAAYFTERIALVFDRGIPEMNESSSTEQQGESELAVPLEMVAIPGGTFMMGSPDGEGYDRETPQHEVTVPPFFMGKYPVTQAQWRAIAARTDLKVERDLDLNPARFKDREDSDERPVEQVSWYDAVEFCGRLSKLTGKEYRLPSEAEWEYACRAGTTTPFYFGETMTGELANYCASTTYAEEPKGQFREQTTPVGQFPPNAFGLYDLHGNVWEWCADSWHRNYEGAPRDGSAWVGDNHDNRSPLRGGSWYNDPHNCYSTYRDGYIVARDDIDVNFGFRVACGSGRVL</sequence>
<dbReference type="PANTHER" id="PTHR23150">
    <property type="entry name" value="SULFATASE MODIFYING FACTOR 1, 2"/>
    <property type="match status" value="1"/>
</dbReference>
<dbReference type="EMBL" id="CP051167">
    <property type="protein sequence ID" value="QIZ73798.1"/>
    <property type="molecule type" value="Genomic_DNA"/>
</dbReference>
<dbReference type="Pfam" id="PF03781">
    <property type="entry name" value="FGE-sulfatase"/>
    <property type="match status" value="2"/>
</dbReference>
<dbReference type="KEGG" id="oxy:HCG48_17000"/>